<dbReference type="GO" id="GO:0004645">
    <property type="term" value="F:1,4-alpha-oligoglucan phosphorylase activity"/>
    <property type="evidence" value="ECO:0007669"/>
    <property type="project" value="InterPro"/>
</dbReference>
<dbReference type="Gene3D" id="3.90.1170.30">
    <property type="entry name" value="Pyrimidine nucleoside phosphorylase-like, C-terminal domain"/>
    <property type="match status" value="1"/>
</dbReference>
<dbReference type="FunFam" id="3.40.1030.10:FF:000003">
    <property type="entry name" value="Pyrimidine-nucleoside phosphorylase"/>
    <property type="match status" value="1"/>
</dbReference>
<sequence>MSPITDIIRRKRDGHALTADEIGLVVRRLADGSLPREQAAALAMAIFLNDMDARETAALTAAMARSGTMIDWTGRLSGPVLDKHSTGGVGDKVSLMLAPIIAACGGFVPMIAGRGLGHTGGTIDKLQSIPGYDPFAGIHRFQQVVADVGCSIVGQTDDLAPADRMMYAIRDVTATIESTPLITGSILSKKLAAGLGGLVMDIKAGSGAFMSDDEEARALGNAIIASAREAGLPARALVTDMDETLGHAAGNALEVMEAVAYLRGDIREARLHGVTVALCAEMLVIGGLATDIADAEAKVEAVLANGAAAERFSKMIAALGGSADLLDRPETHLAAAPVIRPVPAPVSGWLAKVDGKAVGEAIIDLGGGRRRVDDVVDPRTGFADVVAIGTRFDAGDPVAIVHAGDEDAADRAVEAYLAACTFDDARPADRPLVRMVLGR</sequence>
<dbReference type="InterPro" id="IPR036566">
    <property type="entry name" value="PYNP-like_C_sf"/>
</dbReference>
<evidence type="ECO:0000256" key="4">
    <source>
        <dbReference type="ARBA" id="ARBA00022676"/>
    </source>
</evidence>
<dbReference type="InterPro" id="IPR013465">
    <property type="entry name" value="Thymidine_Pase"/>
</dbReference>
<dbReference type="PIRSF" id="PIRSF000478">
    <property type="entry name" value="TP_PyNP"/>
    <property type="match status" value="1"/>
</dbReference>
<dbReference type="Pfam" id="PF02885">
    <property type="entry name" value="Glycos_trans_3N"/>
    <property type="match status" value="1"/>
</dbReference>
<evidence type="ECO:0000313" key="9">
    <source>
        <dbReference type="EMBL" id="RVT89708.1"/>
    </source>
</evidence>
<dbReference type="GO" id="GO:0006206">
    <property type="term" value="P:pyrimidine nucleobase metabolic process"/>
    <property type="evidence" value="ECO:0007669"/>
    <property type="project" value="InterPro"/>
</dbReference>
<evidence type="ECO:0000256" key="2">
    <source>
        <dbReference type="ARBA" id="ARBA00011738"/>
    </source>
</evidence>
<dbReference type="Pfam" id="PF00591">
    <property type="entry name" value="Glycos_transf_3"/>
    <property type="match status" value="1"/>
</dbReference>
<feature type="domain" description="Pyrimidine nucleoside phosphorylase C-terminal" evidence="8">
    <location>
        <begin position="349"/>
        <end position="423"/>
    </location>
</feature>
<dbReference type="SUPFAM" id="SSF52418">
    <property type="entry name" value="Nucleoside phosphorylase/phosphoribosyltransferase catalytic domain"/>
    <property type="match status" value="1"/>
</dbReference>
<dbReference type="EC" id="2.4.2.4" evidence="3 7"/>
<dbReference type="Gene3D" id="1.20.970.10">
    <property type="entry name" value="Transferase, Pyrimidine Nucleoside Phosphorylase, Chain C"/>
    <property type="match status" value="1"/>
</dbReference>
<dbReference type="OrthoDB" id="9763887at2"/>
<evidence type="ECO:0000256" key="1">
    <source>
        <dbReference type="ARBA" id="ARBA00006915"/>
    </source>
</evidence>
<keyword evidence="10" id="KW-1185">Reference proteome</keyword>
<comment type="caution">
    <text evidence="9">The sequence shown here is derived from an EMBL/GenBank/DDBJ whole genome shotgun (WGS) entry which is preliminary data.</text>
</comment>
<keyword evidence="4 7" id="KW-0328">Glycosyltransferase</keyword>
<dbReference type="UniPathway" id="UPA00578">
    <property type="reaction ID" value="UER00638"/>
</dbReference>
<dbReference type="InterPro" id="IPR013102">
    <property type="entry name" value="PYNP_C"/>
</dbReference>
<comment type="similarity">
    <text evidence="1 7">Belongs to the thymidine/pyrimidine-nucleoside phosphorylase family.</text>
</comment>
<gene>
    <name evidence="7 9" type="primary">deoA</name>
    <name evidence="9" type="ORF">EOD43_20205</name>
</gene>
<reference evidence="9 10" key="1">
    <citation type="submission" date="2019-01" db="EMBL/GenBank/DDBJ databases">
        <authorList>
            <person name="Chen W.-M."/>
        </authorList>
    </citation>
    <scope>NUCLEOTIDE SEQUENCE [LARGE SCALE GENOMIC DNA]</scope>
    <source>
        <strain evidence="9 10">CCP-7</strain>
    </source>
</reference>
<keyword evidence="5 7" id="KW-0808">Transferase</keyword>
<dbReference type="Proteomes" id="UP000282971">
    <property type="component" value="Unassembled WGS sequence"/>
</dbReference>
<dbReference type="GO" id="GO:0046104">
    <property type="term" value="P:thymidine metabolic process"/>
    <property type="evidence" value="ECO:0007669"/>
    <property type="project" value="UniProtKB-UniRule"/>
</dbReference>
<organism evidence="9 10">
    <name type="scientific">Sphingomonas crocodyli</name>
    <dbReference type="NCBI Taxonomy" id="1979270"/>
    <lineage>
        <taxon>Bacteria</taxon>
        <taxon>Pseudomonadati</taxon>
        <taxon>Pseudomonadota</taxon>
        <taxon>Alphaproteobacteria</taxon>
        <taxon>Sphingomonadales</taxon>
        <taxon>Sphingomonadaceae</taxon>
        <taxon>Sphingomonas</taxon>
    </lineage>
</organism>
<comment type="catalytic activity">
    <reaction evidence="6 7">
        <text>thymidine + phosphate = 2-deoxy-alpha-D-ribose 1-phosphate + thymine</text>
        <dbReference type="Rhea" id="RHEA:16037"/>
        <dbReference type="ChEBI" id="CHEBI:17748"/>
        <dbReference type="ChEBI" id="CHEBI:17821"/>
        <dbReference type="ChEBI" id="CHEBI:43474"/>
        <dbReference type="ChEBI" id="CHEBI:57259"/>
        <dbReference type="EC" id="2.4.2.4"/>
    </reaction>
</comment>
<comment type="pathway">
    <text evidence="7">Pyrimidine metabolism; dTMP biosynthesis via salvage pathway; dTMP from thymine: step 1/2.</text>
</comment>
<dbReference type="RefSeq" id="WP_127745872.1">
    <property type="nucleotide sequence ID" value="NZ_SACN01000004.1"/>
</dbReference>
<dbReference type="Pfam" id="PF07831">
    <property type="entry name" value="PYNP_C"/>
    <property type="match status" value="1"/>
</dbReference>
<evidence type="ECO:0000259" key="8">
    <source>
        <dbReference type="SMART" id="SM00941"/>
    </source>
</evidence>
<dbReference type="SUPFAM" id="SSF54680">
    <property type="entry name" value="Pyrimidine nucleoside phosphorylase C-terminal domain"/>
    <property type="match status" value="1"/>
</dbReference>
<dbReference type="NCBIfam" id="TIGR02644">
    <property type="entry name" value="Y_phosphoryl"/>
    <property type="match status" value="1"/>
</dbReference>
<dbReference type="AlphaFoldDB" id="A0A437LWD4"/>
<evidence type="ECO:0000256" key="6">
    <source>
        <dbReference type="ARBA" id="ARBA00048550"/>
    </source>
</evidence>
<dbReference type="HAMAP" id="MF_01628">
    <property type="entry name" value="Thymid_phosp"/>
    <property type="match status" value="1"/>
</dbReference>
<protein>
    <recommendedName>
        <fullName evidence="3 7">Thymidine phosphorylase</fullName>
        <ecNumber evidence="3 7">2.4.2.4</ecNumber>
    </recommendedName>
    <alternativeName>
        <fullName evidence="7">TdRPase</fullName>
    </alternativeName>
</protein>
<evidence type="ECO:0000313" key="10">
    <source>
        <dbReference type="Proteomes" id="UP000282971"/>
    </source>
</evidence>
<evidence type="ECO:0000256" key="5">
    <source>
        <dbReference type="ARBA" id="ARBA00022679"/>
    </source>
</evidence>
<dbReference type="Gene3D" id="3.40.1030.10">
    <property type="entry name" value="Nucleoside phosphorylase/phosphoribosyltransferase catalytic domain"/>
    <property type="match status" value="1"/>
</dbReference>
<comment type="subunit">
    <text evidence="2 7">Homodimer.</text>
</comment>
<dbReference type="InterPro" id="IPR018090">
    <property type="entry name" value="Pyrmidine_PPas_bac/euk"/>
</dbReference>
<dbReference type="NCBIfam" id="TIGR02643">
    <property type="entry name" value="T_phosphoryl"/>
    <property type="match status" value="1"/>
</dbReference>
<dbReference type="GO" id="GO:0005829">
    <property type="term" value="C:cytosol"/>
    <property type="evidence" value="ECO:0007669"/>
    <property type="project" value="TreeGrafter"/>
</dbReference>
<dbReference type="InterPro" id="IPR000053">
    <property type="entry name" value="Thymidine/pyrmidine_PPase"/>
</dbReference>
<name>A0A437LWD4_9SPHN</name>
<dbReference type="InterPro" id="IPR036320">
    <property type="entry name" value="Glycosyl_Trfase_fam3_N_dom_sf"/>
</dbReference>
<dbReference type="InterPro" id="IPR017459">
    <property type="entry name" value="Glycosyl_Trfase_fam3_N_dom"/>
</dbReference>
<evidence type="ECO:0000256" key="7">
    <source>
        <dbReference type="HAMAP-Rule" id="MF_01628"/>
    </source>
</evidence>
<dbReference type="NCBIfam" id="NF004490">
    <property type="entry name" value="PRK05820.1"/>
    <property type="match status" value="1"/>
</dbReference>
<dbReference type="InterPro" id="IPR035902">
    <property type="entry name" value="Nuc_phospho_transferase"/>
</dbReference>
<accession>A0A437LWD4</accession>
<dbReference type="PANTHER" id="PTHR10515">
    <property type="entry name" value="THYMIDINE PHOSPHORYLASE"/>
    <property type="match status" value="1"/>
</dbReference>
<dbReference type="EMBL" id="SACN01000004">
    <property type="protein sequence ID" value="RVT89708.1"/>
    <property type="molecule type" value="Genomic_DNA"/>
</dbReference>
<dbReference type="GO" id="GO:0009032">
    <property type="term" value="F:thymidine phosphorylase activity"/>
    <property type="evidence" value="ECO:0007669"/>
    <property type="project" value="UniProtKB-UniRule"/>
</dbReference>
<dbReference type="InterPro" id="IPR000312">
    <property type="entry name" value="Glycosyl_Trfase_fam3"/>
</dbReference>
<proteinExistence type="inferred from homology"/>
<dbReference type="PANTHER" id="PTHR10515:SF0">
    <property type="entry name" value="THYMIDINE PHOSPHORYLASE"/>
    <property type="match status" value="1"/>
</dbReference>
<dbReference type="SMART" id="SM00941">
    <property type="entry name" value="PYNP_C"/>
    <property type="match status" value="1"/>
</dbReference>
<dbReference type="SUPFAM" id="SSF47648">
    <property type="entry name" value="Nucleoside phosphorylase/phosphoribosyltransferase N-terminal domain"/>
    <property type="match status" value="1"/>
</dbReference>
<comment type="function">
    <text evidence="7">The enzymes which catalyze the reversible phosphorolysis of pyrimidine nucleosides are involved in the degradation of these compounds and in their utilization as carbon and energy sources, or in the rescue of pyrimidine bases for nucleotide synthesis.</text>
</comment>
<evidence type="ECO:0000256" key="3">
    <source>
        <dbReference type="ARBA" id="ARBA00011892"/>
    </source>
</evidence>